<dbReference type="Proteomes" id="UP001597296">
    <property type="component" value="Unassembled WGS sequence"/>
</dbReference>
<accession>A0ABW5CA24</accession>
<dbReference type="EMBL" id="JBHUIY010000004">
    <property type="protein sequence ID" value="MFD2232817.1"/>
    <property type="molecule type" value="Genomic_DNA"/>
</dbReference>
<protein>
    <submittedName>
        <fullName evidence="1">Uncharacterized protein</fullName>
    </submittedName>
</protein>
<dbReference type="RefSeq" id="WP_377314469.1">
    <property type="nucleotide sequence ID" value="NZ_JBHUIY010000004.1"/>
</dbReference>
<name>A0ABW5CA24_9PROT</name>
<reference evidence="2" key="1">
    <citation type="journal article" date="2019" name="Int. J. Syst. Evol. Microbiol.">
        <title>The Global Catalogue of Microorganisms (GCM) 10K type strain sequencing project: providing services to taxonomists for standard genome sequencing and annotation.</title>
        <authorList>
            <consortium name="The Broad Institute Genomics Platform"/>
            <consortium name="The Broad Institute Genome Sequencing Center for Infectious Disease"/>
            <person name="Wu L."/>
            <person name="Ma J."/>
        </authorList>
    </citation>
    <scope>NUCLEOTIDE SEQUENCE [LARGE SCALE GENOMIC DNA]</scope>
    <source>
        <strain evidence="2">KCTC 15012</strain>
    </source>
</reference>
<keyword evidence="2" id="KW-1185">Reference proteome</keyword>
<organism evidence="1 2">
    <name type="scientific">Phaeospirillum tilakii</name>
    <dbReference type="NCBI Taxonomy" id="741673"/>
    <lineage>
        <taxon>Bacteria</taxon>
        <taxon>Pseudomonadati</taxon>
        <taxon>Pseudomonadota</taxon>
        <taxon>Alphaproteobacteria</taxon>
        <taxon>Rhodospirillales</taxon>
        <taxon>Rhodospirillaceae</taxon>
        <taxon>Phaeospirillum</taxon>
    </lineage>
</organism>
<comment type="caution">
    <text evidence="1">The sequence shown here is derived from an EMBL/GenBank/DDBJ whole genome shotgun (WGS) entry which is preliminary data.</text>
</comment>
<gene>
    <name evidence="1" type="ORF">ACFSNB_03270</name>
</gene>
<sequence>MSQPIVFVTYATARPVSMIGVLKRCLRLADRLHAEGHRIQMLHFGDLPHDGMVAEARARYDWHTPDIADSRPRPVNAWLERTAPALVVLGECPISGSMRTAFRESLQLGLRTACIDNYHSRLSARYFRRMWPGVGTWLLVGLPELGGFGWIEDDIFVAPPLVPGLGRRLPAPAGTLLLFGYDPEVARFAHDLHRRLPSPPPETVLMTGSFGMELAGGAPAGMRVVVSPGETAYVAELNRARVVVGKNGFQQMVEAVGAGAHMLCLQRPGGVPPELLPEHLQPYLRLTDGRAEAIEPLAALVSGWLGTAGDNPWPARLAELNDPVALAAAVLSSLLPGSPALAAAGGGR</sequence>
<evidence type="ECO:0000313" key="2">
    <source>
        <dbReference type="Proteomes" id="UP001597296"/>
    </source>
</evidence>
<evidence type="ECO:0000313" key="1">
    <source>
        <dbReference type="EMBL" id="MFD2232817.1"/>
    </source>
</evidence>
<proteinExistence type="predicted"/>